<dbReference type="eggNOG" id="ENOG502SGEC">
    <property type="taxonomic scope" value="Eukaryota"/>
</dbReference>
<keyword evidence="1" id="KW-0677">Repeat</keyword>
<reference evidence="5 6" key="1">
    <citation type="journal article" date="2012" name="PLoS Pathog.">
        <title>Diverse lifestyles and strategies of plant pathogenesis encoded in the genomes of eighteen Dothideomycetes fungi.</title>
        <authorList>
            <person name="Ohm R.A."/>
            <person name="Feau N."/>
            <person name="Henrissat B."/>
            <person name="Schoch C.L."/>
            <person name="Horwitz B.A."/>
            <person name="Barry K.W."/>
            <person name="Condon B.J."/>
            <person name="Copeland A.C."/>
            <person name="Dhillon B."/>
            <person name="Glaser F."/>
            <person name="Hesse C.N."/>
            <person name="Kosti I."/>
            <person name="LaButti K."/>
            <person name="Lindquist E.A."/>
            <person name="Lucas S."/>
            <person name="Salamov A.A."/>
            <person name="Bradshaw R.E."/>
            <person name="Ciuffetti L."/>
            <person name="Hamelin R.C."/>
            <person name="Kema G.H.J."/>
            <person name="Lawrence C."/>
            <person name="Scott J.A."/>
            <person name="Spatafora J.W."/>
            <person name="Turgeon B.G."/>
            <person name="de Wit P.J.G.M."/>
            <person name="Zhong S."/>
            <person name="Goodwin S.B."/>
            <person name="Grigoriev I.V."/>
        </authorList>
    </citation>
    <scope>NUCLEOTIDE SEQUENCE [LARGE SCALE GENOMIC DNA]</scope>
    <source>
        <strain evidence="6">28A</strain>
    </source>
</reference>
<protein>
    <recommendedName>
        <fullName evidence="4">Single-strand DNA deaminase toxin A-like C-terminal domain-containing protein</fullName>
    </recommendedName>
</protein>
<dbReference type="PANTHER" id="PTHR24171">
    <property type="entry name" value="ANKYRIN REPEAT DOMAIN-CONTAINING PROTEIN 39-RELATED"/>
    <property type="match status" value="1"/>
</dbReference>
<dbReference type="SMART" id="SM00248">
    <property type="entry name" value="ANK"/>
    <property type="match status" value="2"/>
</dbReference>
<evidence type="ECO:0000256" key="2">
    <source>
        <dbReference type="ARBA" id="ARBA00023043"/>
    </source>
</evidence>
<name>R0JYZ4_EXST2</name>
<dbReference type="EMBL" id="KB908844">
    <property type="protein sequence ID" value="EOA82659.1"/>
    <property type="molecule type" value="Genomic_DNA"/>
</dbReference>
<evidence type="ECO:0000313" key="6">
    <source>
        <dbReference type="Proteomes" id="UP000016935"/>
    </source>
</evidence>
<dbReference type="STRING" id="671987.R0JYZ4"/>
<dbReference type="Proteomes" id="UP000016935">
    <property type="component" value="Unassembled WGS sequence"/>
</dbReference>
<evidence type="ECO:0000256" key="3">
    <source>
        <dbReference type="PROSITE-ProRule" id="PRU00023"/>
    </source>
</evidence>
<feature type="domain" description="Single-strand DNA deaminase toxin A-like C-terminal" evidence="4">
    <location>
        <begin position="205"/>
        <end position="263"/>
    </location>
</feature>
<dbReference type="SUPFAM" id="SSF48403">
    <property type="entry name" value="Ankyrin repeat"/>
    <property type="match status" value="1"/>
</dbReference>
<dbReference type="PROSITE" id="PS50297">
    <property type="entry name" value="ANK_REP_REGION"/>
    <property type="match status" value="2"/>
</dbReference>
<feature type="repeat" description="ANK" evidence="3">
    <location>
        <begin position="63"/>
        <end position="95"/>
    </location>
</feature>
<dbReference type="Pfam" id="PF12796">
    <property type="entry name" value="Ank_2"/>
    <property type="match status" value="1"/>
</dbReference>
<dbReference type="GeneID" id="19406195"/>
<dbReference type="Pfam" id="PF24120">
    <property type="entry name" value="SsdA_C"/>
    <property type="match status" value="1"/>
</dbReference>
<reference evidence="5 6" key="2">
    <citation type="journal article" date="2013" name="PLoS Genet.">
        <title>Comparative genome structure, secondary metabolite, and effector coding capacity across Cochliobolus pathogens.</title>
        <authorList>
            <person name="Condon B.J."/>
            <person name="Leng Y."/>
            <person name="Wu D."/>
            <person name="Bushley K.E."/>
            <person name="Ohm R.A."/>
            <person name="Otillar R."/>
            <person name="Martin J."/>
            <person name="Schackwitz W."/>
            <person name="Grimwood J."/>
            <person name="MohdZainudin N."/>
            <person name="Xue C."/>
            <person name="Wang R."/>
            <person name="Manning V.A."/>
            <person name="Dhillon B."/>
            <person name="Tu Z.J."/>
            <person name="Steffenson B.J."/>
            <person name="Salamov A."/>
            <person name="Sun H."/>
            <person name="Lowry S."/>
            <person name="LaButti K."/>
            <person name="Han J."/>
            <person name="Copeland A."/>
            <person name="Lindquist E."/>
            <person name="Barry K."/>
            <person name="Schmutz J."/>
            <person name="Baker S.E."/>
            <person name="Ciuffetti L.M."/>
            <person name="Grigoriev I.V."/>
            <person name="Zhong S."/>
            <person name="Turgeon B.G."/>
        </authorList>
    </citation>
    <scope>NUCLEOTIDE SEQUENCE [LARGE SCALE GENOMIC DNA]</scope>
    <source>
        <strain evidence="6">28A</strain>
    </source>
</reference>
<sequence>MITFGDSEYVDNYLRTSPEANLFLFGSNEEGKSALSLAACEKYSAVTKLLLDHGARPDHQDNEGRTPLMEAALWGRIENVKCLLEYGANRKLRDIHCHRAVDLAGPSLQNDEERYHRSGGEDQVYRENTFIANQARRVIFELLKDTEELPYREISAHNRTFESHFFKHTSRGTIELIAPIAEFHVRNQWKTIASLQRPWAFPSVAAMSGWSHGETKVTVSGKEWTTEVLRISSIVGHRLPEEKGLDQAKEGQYFATHAEKQLIAYFIDKHVLIETEDDKLLRAKPPVLMKQATILVSRPPCGDCLQFIETVNTALGLMISVLDRS</sequence>
<evidence type="ECO:0000256" key="1">
    <source>
        <dbReference type="ARBA" id="ARBA00022737"/>
    </source>
</evidence>
<dbReference type="RefSeq" id="XP_008029720.1">
    <property type="nucleotide sequence ID" value="XM_008031529.1"/>
</dbReference>
<dbReference type="OrthoDB" id="3660009at2759"/>
<dbReference type="AlphaFoldDB" id="R0JYZ4"/>
<proteinExistence type="predicted"/>
<dbReference type="InterPro" id="IPR002110">
    <property type="entry name" value="Ankyrin_rpt"/>
</dbReference>
<dbReference type="InterPro" id="IPR036770">
    <property type="entry name" value="Ankyrin_rpt-contain_sf"/>
</dbReference>
<gene>
    <name evidence="5" type="ORF">SETTUDRAFT_95932</name>
</gene>
<organism evidence="5 6">
    <name type="scientific">Exserohilum turcicum (strain 28A)</name>
    <name type="common">Northern leaf blight fungus</name>
    <name type="synonym">Setosphaeria turcica</name>
    <dbReference type="NCBI Taxonomy" id="671987"/>
    <lineage>
        <taxon>Eukaryota</taxon>
        <taxon>Fungi</taxon>
        <taxon>Dikarya</taxon>
        <taxon>Ascomycota</taxon>
        <taxon>Pezizomycotina</taxon>
        <taxon>Dothideomycetes</taxon>
        <taxon>Pleosporomycetidae</taxon>
        <taxon>Pleosporales</taxon>
        <taxon>Pleosporineae</taxon>
        <taxon>Pleosporaceae</taxon>
        <taxon>Exserohilum</taxon>
    </lineage>
</organism>
<keyword evidence="2 3" id="KW-0040">ANK repeat</keyword>
<evidence type="ECO:0000259" key="4">
    <source>
        <dbReference type="Pfam" id="PF24120"/>
    </source>
</evidence>
<accession>R0JYZ4</accession>
<evidence type="ECO:0000313" key="5">
    <source>
        <dbReference type="EMBL" id="EOA82659.1"/>
    </source>
</evidence>
<keyword evidence="6" id="KW-1185">Reference proteome</keyword>
<dbReference type="Gene3D" id="1.25.40.20">
    <property type="entry name" value="Ankyrin repeat-containing domain"/>
    <property type="match status" value="1"/>
</dbReference>
<feature type="repeat" description="ANK" evidence="3">
    <location>
        <begin position="30"/>
        <end position="62"/>
    </location>
</feature>
<dbReference type="HOGENOM" id="CLU_042425_0_0_1"/>
<dbReference type="InterPro" id="IPR057517">
    <property type="entry name" value="SsdA-like_C"/>
</dbReference>
<dbReference type="PROSITE" id="PS50088">
    <property type="entry name" value="ANK_REPEAT"/>
    <property type="match status" value="2"/>
</dbReference>